<proteinExistence type="predicted"/>
<dbReference type="EMBL" id="AP019297">
    <property type="protein sequence ID" value="BBG94861.1"/>
    <property type="molecule type" value="Genomic_DNA"/>
</dbReference>
<dbReference type="AlphaFoldDB" id="A0A4Y1QSQ7"/>
<gene>
    <name evidence="1" type="ORF">Prudu_003247</name>
</gene>
<accession>A0A4Y1QSQ7</accession>
<feature type="non-terminal residue" evidence="1">
    <location>
        <position position="1"/>
    </location>
</feature>
<reference evidence="1" key="1">
    <citation type="journal article" date="2019" name="Science">
        <title>Mutation of a bHLH transcription factor allowed almond domestication.</title>
        <authorList>
            <person name="Sanchez-Perez R."/>
            <person name="Pavan S."/>
            <person name="Mazzeo R."/>
            <person name="Moldovan C."/>
            <person name="Aiese Cigliano R."/>
            <person name="Del Cueto J."/>
            <person name="Ricciardi F."/>
            <person name="Lotti C."/>
            <person name="Ricciardi L."/>
            <person name="Dicenta F."/>
            <person name="Lopez-Marques R.L."/>
            <person name="Lindberg Moller B."/>
        </authorList>
    </citation>
    <scope>NUCLEOTIDE SEQUENCE</scope>
</reference>
<protein>
    <submittedName>
        <fullName evidence="1">ZWICHEL kinesin-like calmodulin-binding protein</fullName>
    </submittedName>
</protein>
<sequence>SFSLSLSLSPAKPETSSSFFFFFFFSACDGTTLHRRHRHHTPPLGAAPVRWNHHIPYFPFHPTTASIRRRVLWKQPRKVAVWTDFCKTFGLSFSLFSPPNWTSKVLRPRIRSRRDPLRVRQCGTTCGLCGLFSNLMHGFMDERFMLNVCSVIALARGDSAKIFGRKSRFLVSGPASGRCRLNFWGNA</sequence>
<organism evidence="1">
    <name type="scientific">Prunus dulcis</name>
    <name type="common">Almond</name>
    <name type="synonym">Amygdalus dulcis</name>
    <dbReference type="NCBI Taxonomy" id="3755"/>
    <lineage>
        <taxon>Eukaryota</taxon>
        <taxon>Viridiplantae</taxon>
        <taxon>Streptophyta</taxon>
        <taxon>Embryophyta</taxon>
        <taxon>Tracheophyta</taxon>
        <taxon>Spermatophyta</taxon>
        <taxon>Magnoliopsida</taxon>
        <taxon>eudicotyledons</taxon>
        <taxon>Gunneridae</taxon>
        <taxon>Pentapetalae</taxon>
        <taxon>rosids</taxon>
        <taxon>fabids</taxon>
        <taxon>Rosales</taxon>
        <taxon>Rosaceae</taxon>
        <taxon>Amygdaloideae</taxon>
        <taxon>Amygdaleae</taxon>
        <taxon>Prunus</taxon>
    </lineage>
</organism>
<name>A0A4Y1QSQ7_PRUDU</name>
<evidence type="ECO:0000313" key="1">
    <source>
        <dbReference type="EMBL" id="BBG94861.1"/>
    </source>
</evidence>